<dbReference type="EMBL" id="JACIES010000009">
    <property type="protein sequence ID" value="MBB4027385.1"/>
    <property type="molecule type" value="Genomic_DNA"/>
</dbReference>
<dbReference type="RefSeq" id="WP_124316548.1">
    <property type="nucleotide sequence ID" value="NZ_AP028155.1"/>
</dbReference>
<keyword evidence="2" id="KW-1185">Reference proteome</keyword>
<dbReference type="OrthoDB" id="636744at2"/>
<gene>
    <name evidence="1" type="ORF">GGR14_003195</name>
</gene>
<dbReference type="GeneID" id="93102937"/>
<evidence type="ECO:0000313" key="1">
    <source>
        <dbReference type="EMBL" id="MBB4027385.1"/>
    </source>
</evidence>
<dbReference type="PROSITE" id="PS51257">
    <property type="entry name" value="PROKAR_LIPOPROTEIN"/>
    <property type="match status" value="1"/>
</dbReference>
<organism evidence="1 2">
    <name type="scientific">Butyricimonas faecihominis</name>
    <dbReference type="NCBI Taxonomy" id="1472416"/>
    <lineage>
        <taxon>Bacteria</taxon>
        <taxon>Pseudomonadati</taxon>
        <taxon>Bacteroidota</taxon>
        <taxon>Bacteroidia</taxon>
        <taxon>Bacteroidales</taxon>
        <taxon>Odoribacteraceae</taxon>
        <taxon>Butyricimonas</taxon>
    </lineage>
</organism>
<protein>
    <submittedName>
        <fullName evidence="1">Uncharacterized protein</fullName>
    </submittedName>
</protein>
<proteinExistence type="predicted"/>
<name>A0A7W6HYP3_9BACT</name>
<dbReference type="Proteomes" id="UP000546007">
    <property type="component" value="Unassembled WGS sequence"/>
</dbReference>
<comment type="caution">
    <text evidence="1">The sequence shown here is derived from an EMBL/GenBank/DDBJ whole genome shotgun (WGS) entry which is preliminary data.</text>
</comment>
<sequence>MKKNNFLYILFLSVLFTACDKEDHLTPSNVGRDWFTIEDSNDPVDHAIYQFYTETGIPVFYNDTIGEETRFDHWGNSYTHYEILQFGSSSLGGTETPNPFSSYELCPKEDVVDGLEFLREEIVPVLPESIKITSFLLLKSLTPWNPAVVSNEAFKGLNTVLISRVSELKDMSDAERLNMKGAIFNAVLATPVSGYTEELAAFYQATRSCYTENLYGCAGWYFYNRYGFSDPRAVGFLKDPNPSDYGSMPTEVQDVGMYIKAMFIYTPEEFEALYGTFSVVMTKYEIMKTVLRDIGVSI</sequence>
<reference evidence="1 2" key="1">
    <citation type="submission" date="2020-08" db="EMBL/GenBank/DDBJ databases">
        <title>Genomic Encyclopedia of Type Strains, Phase IV (KMG-IV): sequencing the most valuable type-strain genomes for metagenomic binning, comparative biology and taxonomic classification.</title>
        <authorList>
            <person name="Goeker M."/>
        </authorList>
    </citation>
    <scope>NUCLEOTIDE SEQUENCE [LARGE SCALE GENOMIC DNA]</scope>
    <source>
        <strain evidence="1 2">DSM 105721</strain>
    </source>
</reference>
<evidence type="ECO:0000313" key="2">
    <source>
        <dbReference type="Proteomes" id="UP000546007"/>
    </source>
</evidence>
<accession>A0A7W6HYP3</accession>
<dbReference type="AlphaFoldDB" id="A0A7W6HYP3"/>